<keyword evidence="1" id="KW-1133">Transmembrane helix</keyword>
<dbReference type="PANTHER" id="PTHR31303:SF1">
    <property type="entry name" value="CTP-DEPENDENT DIACYLGLYCEROL KINASE 1"/>
    <property type="match status" value="1"/>
</dbReference>
<feature type="transmembrane region" description="Helical" evidence="1">
    <location>
        <begin position="20"/>
        <end position="38"/>
    </location>
</feature>
<gene>
    <name evidence="2" type="ordered locus">Veis_3113</name>
</gene>
<dbReference type="EMBL" id="CP000542">
    <property type="protein sequence ID" value="ABM58844.1"/>
    <property type="molecule type" value="Genomic_DNA"/>
</dbReference>
<dbReference type="AlphaFoldDB" id="A1WMI7"/>
<dbReference type="KEGG" id="vei:Veis_3113"/>
<evidence type="ECO:0008006" key="4">
    <source>
        <dbReference type="Google" id="ProtNLM"/>
    </source>
</evidence>
<feature type="transmembrane region" description="Helical" evidence="1">
    <location>
        <begin position="274"/>
        <end position="290"/>
    </location>
</feature>
<dbReference type="HOGENOM" id="CLU_933661_0_0_4"/>
<dbReference type="GeneID" id="76461568"/>
<dbReference type="RefSeq" id="WP_011810837.1">
    <property type="nucleotide sequence ID" value="NC_008786.1"/>
</dbReference>
<proteinExistence type="predicted"/>
<sequence>MAHRLSLVAWRALKPHAATAARLLGAALIAMAGGLILLPESAVLRATWVVLCGAVALYGAHVLFALAGILFGLPPELRRKLQHLLAGGAITAIGWSIGSSLAVTMMCSAMVAWLVFSKRLKDAQTLRHLTMSRRDSRQTHGEMLLPLGLLLSLWVAGGTTPAWFFGALTLTLADAAAALVGVHMGRMQYGVHRGAGQKSVEGNLAFFAVTLILGWIILPDAGLEAPATAVLALMSGAVVLTVLESLCTHGLDNLLLPMAAVLLVQLPGLLSSQALLGVAIASLALLVWIAKRSSRLTL</sequence>
<dbReference type="eggNOG" id="COG0170">
    <property type="taxonomic scope" value="Bacteria"/>
</dbReference>
<keyword evidence="1" id="KW-0812">Transmembrane</keyword>
<evidence type="ECO:0000256" key="1">
    <source>
        <dbReference type="SAM" id="Phobius"/>
    </source>
</evidence>
<dbReference type="Proteomes" id="UP000000374">
    <property type="component" value="Chromosome"/>
</dbReference>
<evidence type="ECO:0000313" key="2">
    <source>
        <dbReference type="EMBL" id="ABM58844.1"/>
    </source>
</evidence>
<dbReference type="GO" id="GO:0004143">
    <property type="term" value="F:ATP-dependent diacylglycerol kinase activity"/>
    <property type="evidence" value="ECO:0007669"/>
    <property type="project" value="InterPro"/>
</dbReference>
<dbReference type="PANTHER" id="PTHR31303">
    <property type="entry name" value="CTP-DEPENDENT DIACYLGLYCEROL KINASE 1"/>
    <property type="match status" value="1"/>
</dbReference>
<dbReference type="InterPro" id="IPR037997">
    <property type="entry name" value="Dgk1-like"/>
</dbReference>
<reference evidence="3" key="1">
    <citation type="submission" date="2006-12" db="EMBL/GenBank/DDBJ databases">
        <title>Complete sequence of chromosome 1 of Verminephrobacter eiseniae EF01-2.</title>
        <authorList>
            <person name="Copeland A."/>
            <person name="Lucas S."/>
            <person name="Lapidus A."/>
            <person name="Barry K."/>
            <person name="Detter J.C."/>
            <person name="Glavina del Rio T."/>
            <person name="Dalin E."/>
            <person name="Tice H."/>
            <person name="Pitluck S."/>
            <person name="Chertkov O."/>
            <person name="Brettin T."/>
            <person name="Bruce D."/>
            <person name="Han C."/>
            <person name="Tapia R."/>
            <person name="Gilna P."/>
            <person name="Schmutz J."/>
            <person name="Larimer F."/>
            <person name="Land M."/>
            <person name="Hauser L."/>
            <person name="Kyrpides N."/>
            <person name="Kim E."/>
            <person name="Stahl D."/>
            <person name="Richardson P."/>
        </authorList>
    </citation>
    <scope>NUCLEOTIDE SEQUENCE [LARGE SCALE GENOMIC DNA]</scope>
    <source>
        <strain evidence="3">EF01-2</strain>
    </source>
</reference>
<dbReference type="STRING" id="391735.Veis_3113"/>
<feature type="transmembrane region" description="Helical" evidence="1">
    <location>
        <begin position="162"/>
        <end position="182"/>
    </location>
</feature>
<evidence type="ECO:0000313" key="3">
    <source>
        <dbReference type="Proteomes" id="UP000000374"/>
    </source>
</evidence>
<name>A1WMI7_VEREI</name>
<accession>A1WMI7</accession>
<dbReference type="OrthoDB" id="8149352at2"/>
<keyword evidence="1" id="KW-0472">Membrane</keyword>
<feature type="transmembrane region" description="Helical" evidence="1">
    <location>
        <begin position="202"/>
        <end position="219"/>
    </location>
</feature>
<keyword evidence="3" id="KW-1185">Reference proteome</keyword>
<organism evidence="2 3">
    <name type="scientific">Verminephrobacter eiseniae (strain EF01-2)</name>
    <dbReference type="NCBI Taxonomy" id="391735"/>
    <lineage>
        <taxon>Bacteria</taxon>
        <taxon>Pseudomonadati</taxon>
        <taxon>Pseudomonadota</taxon>
        <taxon>Betaproteobacteria</taxon>
        <taxon>Burkholderiales</taxon>
        <taxon>Comamonadaceae</taxon>
        <taxon>Verminephrobacter</taxon>
    </lineage>
</organism>
<protein>
    <recommendedName>
        <fullName evidence="4">Phosphatidate cytidylyltransferase</fullName>
    </recommendedName>
</protein>
<feature type="transmembrane region" description="Helical" evidence="1">
    <location>
        <begin position="50"/>
        <end position="73"/>
    </location>
</feature>
<feature type="transmembrane region" description="Helical" evidence="1">
    <location>
        <begin position="93"/>
        <end position="116"/>
    </location>
</feature>